<dbReference type="AlphaFoldDB" id="A0A6C0C3M2"/>
<accession>A0A6C0C3M2</accession>
<dbReference type="EMBL" id="MN739334">
    <property type="protein sequence ID" value="QHS99020.1"/>
    <property type="molecule type" value="Genomic_DNA"/>
</dbReference>
<protein>
    <submittedName>
        <fullName evidence="1">Uncharacterized protein</fullName>
    </submittedName>
</protein>
<evidence type="ECO:0000313" key="1">
    <source>
        <dbReference type="EMBL" id="QHS99020.1"/>
    </source>
</evidence>
<reference evidence="1" key="1">
    <citation type="journal article" date="2020" name="Nature">
        <title>Giant virus diversity and host interactions through global metagenomics.</title>
        <authorList>
            <person name="Schulz F."/>
            <person name="Roux S."/>
            <person name="Paez-Espino D."/>
            <person name="Jungbluth S."/>
            <person name="Walsh D.A."/>
            <person name="Denef V.J."/>
            <person name="McMahon K.D."/>
            <person name="Konstantinidis K.T."/>
            <person name="Eloe-Fadrosh E.A."/>
            <person name="Kyrpides N.C."/>
            <person name="Woyke T."/>
        </authorList>
    </citation>
    <scope>NUCLEOTIDE SEQUENCE</scope>
    <source>
        <strain evidence="1">GVMAG-M-3300020185-33</strain>
    </source>
</reference>
<organism evidence="1">
    <name type="scientific">viral metagenome</name>
    <dbReference type="NCBI Taxonomy" id="1070528"/>
    <lineage>
        <taxon>unclassified sequences</taxon>
        <taxon>metagenomes</taxon>
        <taxon>organismal metagenomes</taxon>
    </lineage>
</organism>
<sequence length="166" mass="19783">MDNKQRLNLQEMIKSYDADDNTSKIRQLKHSQKIRDDVEKIVNLRKKYSRMMTFETKKFEKLVMSHCNFLWTNYTNIFNRIMKDELNFNILRKFIDTLREVEDGELDQHEASVKIGEILKELYIDSALQREKKIDIEDKKRAPKYKKPSNNISWAKFKASGLSVSS</sequence>
<proteinExistence type="predicted"/>
<name>A0A6C0C3M2_9ZZZZ</name>